<evidence type="ECO:0000313" key="2">
    <source>
        <dbReference type="EMBL" id="EFH88751.1"/>
    </source>
</evidence>
<dbReference type="InParanoid" id="D6TG38"/>
<dbReference type="Proteomes" id="UP000004508">
    <property type="component" value="Unassembled WGS sequence"/>
</dbReference>
<dbReference type="STRING" id="485913.Krac_10235"/>
<evidence type="ECO:0000313" key="1">
    <source>
        <dbReference type="EMBL" id="EFH88740.1"/>
    </source>
</evidence>
<gene>
    <name evidence="1" type="ORF">Krac_10235</name>
    <name evidence="2" type="ORF">Krac_10248</name>
</gene>
<reference evidence="1 3" key="1">
    <citation type="journal article" date="2011" name="Stand. Genomic Sci.">
        <title>Non-contiguous finished genome sequence and contextual data of the filamentous soil bacterium Ktedonobacter racemifer type strain (SOSP1-21).</title>
        <authorList>
            <person name="Chang Y.J."/>
            <person name="Land M."/>
            <person name="Hauser L."/>
            <person name="Chertkov O."/>
            <person name="Del Rio T.G."/>
            <person name="Nolan M."/>
            <person name="Copeland A."/>
            <person name="Tice H."/>
            <person name="Cheng J.F."/>
            <person name="Lucas S."/>
            <person name="Han C."/>
            <person name="Goodwin L."/>
            <person name="Pitluck S."/>
            <person name="Ivanova N."/>
            <person name="Ovchinikova G."/>
            <person name="Pati A."/>
            <person name="Chen A."/>
            <person name="Palaniappan K."/>
            <person name="Mavromatis K."/>
            <person name="Liolios K."/>
            <person name="Brettin T."/>
            <person name="Fiebig A."/>
            <person name="Rohde M."/>
            <person name="Abt B."/>
            <person name="Goker M."/>
            <person name="Detter J.C."/>
            <person name="Woyke T."/>
            <person name="Bristow J."/>
            <person name="Eisen J.A."/>
            <person name="Markowitz V."/>
            <person name="Hugenholtz P."/>
            <person name="Kyrpides N.C."/>
            <person name="Klenk H.P."/>
            <person name="Lapidus A."/>
        </authorList>
    </citation>
    <scope>NUCLEOTIDE SEQUENCE [LARGE SCALE GENOMIC DNA]</scope>
    <source>
        <strain evidence="3">DSM 44963</strain>
        <strain evidence="1">SOSP1-21</strain>
    </source>
</reference>
<evidence type="ECO:0000313" key="3">
    <source>
        <dbReference type="Proteomes" id="UP000004508"/>
    </source>
</evidence>
<organism evidence="1 3">
    <name type="scientific">Ktedonobacter racemifer DSM 44963</name>
    <dbReference type="NCBI Taxonomy" id="485913"/>
    <lineage>
        <taxon>Bacteria</taxon>
        <taxon>Bacillati</taxon>
        <taxon>Chloroflexota</taxon>
        <taxon>Ktedonobacteria</taxon>
        <taxon>Ktedonobacterales</taxon>
        <taxon>Ktedonobacteraceae</taxon>
        <taxon>Ktedonobacter</taxon>
    </lineage>
</organism>
<name>D6TG38_KTERA</name>
<comment type="caution">
    <text evidence="1">The sequence shown here is derived from an EMBL/GenBank/DDBJ whole genome shotgun (WGS) entry which is preliminary data.</text>
</comment>
<dbReference type="EMBL" id="ADVG01000001">
    <property type="protein sequence ID" value="EFH88740.1"/>
    <property type="molecule type" value="Genomic_DNA"/>
</dbReference>
<accession>D6TG38</accession>
<dbReference type="EMBL" id="ADVG01000001">
    <property type="protein sequence ID" value="EFH88751.1"/>
    <property type="molecule type" value="Genomic_DNA"/>
</dbReference>
<sequence length="31" mass="3915">MELFLFPLVLFVLLITLLWFREIQDRRQRAH</sequence>
<keyword evidence="3" id="KW-1185">Reference proteome</keyword>
<proteinExistence type="predicted"/>
<dbReference type="AlphaFoldDB" id="D6TG38"/>
<protein>
    <submittedName>
        <fullName evidence="1">Uncharacterized protein</fullName>
    </submittedName>
</protein>